<evidence type="ECO:0000256" key="4">
    <source>
        <dbReference type="ARBA" id="ARBA00016397"/>
    </source>
</evidence>
<dbReference type="CTD" id="55166"/>
<dbReference type="GeneTree" id="ENSGT00390000005599"/>
<keyword evidence="5" id="KW-0158">Chromosome</keyword>
<name>A0A667WWU3_9TELE</name>
<dbReference type="PANTHER" id="PTHR31345">
    <property type="entry name" value="CENTROMERE PROTEIN Q"/>
    <property type="match status" value="1"/>
</dbReference>
<dbReference type="RefSeq" id="XP_029902136.1">
    <property type="nucleotide sequence ID" value="XM_030046276.1"/>
</dbReference>
<dbReference type="Ensembl" id="ENSMMDT00005005107.1">
    <property type="protein sequence ID" value="ENSMMDP00005004969.1"/>
    <property type="gene ID" value="ENSMMDG00005002758.1"/>
</dbReference>
<evidence type="ECO:0000256" key="3">
    <source>
        <dbReference type="ARBA" id="ARBA00008191"/>
    </source>
</evidence>
<evidence type="ECO:0000256" key="7">
    <source>
        <dbReference type="ARBA" id="ARBA00023328"/>
    </source>
</evidence>
<evidence type="ECO:0000256" key="2">
    <source>
        <dbReference type="ARBA" id="ARBA00004584"/>
    </source>
</evidence>
<dbReference type="GO" id="GO:0000775">
    <property type="term" value="C:chromosome, centromeric region"/>
    <property type="evidence" value="ECO:0007669"/>
    <property type="project" value="UniProtKB-SubCell"/>
</dbReference>
<keyword evidence="11" id="KW-1185">Reference proteome</keyword>
<comment type="subcellular location">
    <subcellularLocation>
        <location evidence="2">Chromosome</location>
        <location evidence="2">Centromere</location>
    </subcellularLocation>
    <subcellularLocation>
        <location evidence="1">Nucleus</location>
    </subcellularLocation>
</comment>
<feature type="region of interest" description="Disordered" evidence="9">
    <location>
        <begin position="1"/>
        <end position="71"/>
    </location>
</feature>
<gene>
    <name evidence="10" type="primary">cenpq</name>
</gene>
<comment type="similarity">
    <text evidence="3">Belongs to the CENP-Q/OKP1 family.</text>
</comment>
<dbReference type="InterPro" id="IPR025212">
    <property type="entry name" value="CAD_CENP-Q"/>
</dbReference>
<evidence type="ECO:0000313" key="11">
    <source>
        <dbReference type="Proteomes" id="UP000472263"/>
    </source>
</evidence>
<reference evidence="10" key="3">
    <citation type="submission" date="2025-09" db="UniProtKB">
        <authorList>
            <consortium name="Ensembl"/>
        </authorList>
    </citation>
    <scope>IDENTIFICATION</scope>
</reference>
<evidence type="ECO:0000313" key="10">
    <source>
        <dbReference type="Ensembl" id="ENSMMDP00005004969.1"/>
    </source>
</evidence>
<evidence type="ECO:0000256" key="9">
    <source>
        <dbReference type="SAM" id="MobiDB-lite"/>
    </source>
</evidence>
<sequence>MKPVRGSSRSASKAPNLKRKSRAAHNMGQQAAEPQESEPGVNTTGKSSHPKPLKRRAKGASSASNKVRGQDKWRLMPSSSILALENTLDLAILWTLNLTRTEKKEVQNHLNIVKNRFLAQCAAELRVPVQRQKHVKHSSRRHHEEAKKLLAGKTTLNSLEEDLRAVLNVLERTEEQTASLDHKCNTLRDKVEEEEERGNEILQMRDEAILNLPSLPPHRDSPSALQNWMANMMPKADSETAAQQLGEILQKSSAIWDAQSLLAQAHRHANQLLNPRVIPVSDAVA</sequence>
<keyword evidence="8" id="KW-0175">Coiled coil</keyword>
<evidence type="ECO:0000256" key="8">
    <source>
        <dbReference type="SAM" id="Coils"/>
    </source>
</evidence>
<proteinExistence type="inferred from homology"/>
<dbReference type="OrthoDB" id="8927710at2759"/>
<dbReference type="PANTHER" id="PTHR31345:SF3">
    <property type="entry name" value="CENTROMERE PROTEIN Q"/>
    <property type="match status" value="1"/>
</dbReference>
<keyword evidence="6" id="KW-0539">Nucleus</keyword>
<organism evidence="10 11">
    <name type="scientific">Myripristis murdjan</name>
    <name type="common">pinecone soldierfish</name>
    <dbReference type="NCBI Taxonomy" id="586833"/>
    <lineage>
        <taxon>Eukaryota</taxon>
        <taxon>Metazoa</taxon>
        <taxon>Chordata</taxon>
        <taxon>Craniata</taxon>
        <taxon>Vertebrata</taxon>
        <taxon>Euteleostomi</taxon>
        <taxon>Actinopterygii</taxon>
        <taxon>Neopterygii</taxon>
        <taxon>Teleostei</taxon>
        <taxon>Neoteleostei</taxon>
        <taxon>Acanthomorphata</taxon>
        <taxon>Holocentriformes</taxon>
        <taxon>Holocentridae</taxon>
        <taxon>Myripristis</taxon>
    </lineage>
</organism>
<evidence type="ECO:0000256" key="5">
    <source>
        <dbReference type="ARBA" id="ARBA00022454"/>
    </source>
</evidence>
<reference evidence="10" key="1">
    <citation type="submission" date="2019-06" db="EMBL/GenBank/DDBJ databases">
        <authorList>
            <consortium name="Wellcome Sanger Institute Data Sharing"/>
        </authorList>
    </citation>
    <scope>NUCLEOTIDE SEQUENCE [LARGE SCALE GENOMIC DNA]</scope>
</reference>
<keyword evidence="7" id="KW-0137">Centromere</keyword>
<dbReference type="AlphaFoldDB" id="A0A667WWU3"/>
<feature type="compositionally biased region" description="Basic residues" evidence="9">
    <location>
        <begin position="48"/>
        <end position="58"/>
    </location>
</feature>
<dbReference type="InParanoid" id="A0A667WWU3"/>
<feature type="coiled-coil region" evidence="8">
    <location>
        <begin position="156"/>
        <end position="197"/>
    </location>
</feature>
<dbReference type="GO" id="GO:0005634">
    <property type="term" value="C:nucleus"/>
    <property type="evidence" value="ECO:0007669"/>
    <property type="project" value="UniProtKB-SubCell"/>
</dbReference>
<dbReference type="GeneID" id="115355463"/>
<evidence type="ECO:0000256" key="1">
    <source>
        <dbReference type="ARBA" id="ARBA00004123"/>
    </source>
</evidence>
<evidence type="ECO:0000256" key="6">
    <source>
        <dbReference type="ARBA" id="ARBA00023242"/>
    </source>
</evidence>
<reference evidence="10" key="2">
    <citation type="submission" date="2025-08" db="UniProtKB">
        <authorList>
            <consortium name="Ensembl"/>
        </authorList>
    </citation>
    <scope>IDENTIFICATION</scope>
</reference>
<protein>
    <recommendedName>
        <fullName evidence="4">Centromere protein Q</fullName>
    </recommendedName>
</protein>
<dbReference type="Proteomes" id="UP000472263">
    <property type="component" value="Chromosome 3"/>
</dbReference>
<dbReference type="Pfam" id="PF13094">
    <property type="entry name" value="CENP-Q"/>
    <property type="match status" value="1"/>
</dbReference>
<accession>A0A667WWU3</accession>